<feature type="domain" description="EF-hand" evidence="4">
    <location>
        <begin position="96"/>
        <end position="130"/>
    </location>
</feature>
<dbReference type="InterPro" id="IPR018247">
    <property type="entry name" value="EF_Hand_1_Ca_BS"/>
</dbReference>
<evidence type="ECO:0000256" key="3">
    <source>
        <dbReference type="SAM" id="MobiDB-lite"/>
    </source>
</evidence>
<feature type="region of interest" description="Disordered" evidence="3">
    <location>
        <begin position="1"/>
        <end position="22"/>
    </location>
</feature>
<evidence type="ECO:0000259" key="4">
    <source>
        <dbReference type="PROSITE" id="PS50222"/>
    </source>
</evidence>
<dbReference type="InterPro" id="IPR002048">
    <property type="entry name" value="EF_hand_dom"/>
</dbReference>
<dbReference type="OrthoDB" id="429467at2759"/>
<sequence length="178" mass="19665">MPSTKKGSKKSSKKQGSSVFSSFTQQQVTEFKEGFSIMDADRDGLLNKSDVRNAFDIIGKIVSEKDLDDMLNDAPGPISFTMFVNMFAERQSGPTDDDETILKAFKAFDNGDGKVDSEQFRGQLMSFGDKMTGKEVDEVFAEMEFDDDNNIELEPLIEMIVGKTEEEAAATQEAAPAE</sequence>
<protein>
    <submittedName>
        <fullName evidence="5">Myosin regulatory light chain 2</fullName>
    </submittedName>
</protein>
<dbReference type="GO" id="GO:0005509">
    <property type="term" value="F:calcium ion binding"/>
    <property type="evidence" value="ECO:0007669"/>
    <property type="project" value="InterPro"/>
</dbReference>
<evidence type="ECO:0000313" key="5">
    <source>
        <dbReference type="EMBL" id="KAF0301003.1"/>
    </source>
</evidence>
<organism evidence="5 7">
    <name type="scientific">Amphibalanus amphitrite</name>
    <name type="common">Striped barnacle</name>
    <name type="synonym">Balanus amphitrite</name>
    <dbReference type="NCBI Taxonomy" id="1232801"/>
    <lineage>
        <taxon>Eukaryota</taxon>
        <taxon>Metazoa</taxon>
        <taxon>Ecdysozoa</taxon>
        <taxon>Arthropoda</taxon>
        <taxon>Crustacea</taxon>
        <taxon>Multicrustacea</taxon>
        <taxon>Cirripedia</taxon>
        <taxon>Thoracica</taxon>
        <taxon>Thoracicalcarea</taxon>
        <taxon>Balanomorpha</taxon>
        <taxon>Balanoidea</taxon>
        <taxon>Balanidae</taxon>
        <taxon>Amphibalaninae</taxon>
        <taxon>Amphibalanus</taxon>
    </lineage>
</organism>
<dbReference type="SUPFAM" id="SSF47473">
    <property type="entry name" value="EF-hand"/>
    <property type="match status" value="1"/>
</dbReference>
<dbReference type="InterPro" id="IPR050403">
    <property type="entry name" value="Myosin_RLC"/>
</dbReference>
<dbReference type="InterPro" id="IPR011992">
    <property type="entry name" value="EF-hand-dom_pair"/>
</dbReference>
<feature type="compositionally biased region" description="Basic residues" evidence="3">
    <location>
        <begin position="1"/>
        <end position="13"/>
    </location>
</feature>
<dbReference type="Proteomes" id="UP000440578">
    <property type="component" value="Unassembled WGS sequence"/>
</dbReference>
<accession>A0A6A4W4Z9</accession>
<dbReference type="EMBL" id="VIIS01000367">
    <property type="protein sequence ID" value="KAF0309870.1"/>
    <property type="molecule type" value="Genomic_DNA"/>
</dbReference>
<evidence type="ECO:0000313" key="7">
    <source>
        <dbReference type="Proteomes" id="UP000440578"/>
    </source>
</evidence>
<keyword evidence="1" id="KW-0677">Repeat</keyword>
<dbReference type="Gene3D" id="1.10.238.10">
    <property type="entry name" value="EF-hand"/>
    <property type="match status" value="2"/>
</dbReference>
<dbReference type="EMBL" id="VIIS01001206">
    <property type="protein sequence ID" value="KAF0301003.1"/>
    <property type="molecule type" value="Genomic_DNA"/>
</dbReference>
<dbReference type="AlphaFoldDB" id="A0A6A4W4Z9"/>
<evidence type="ECO:0000256" key="1">
    <source>
        <dbReference type="ARBA" id="ARBA00022737"/>
    </source>
</evidence>
<keyword evidence="7" id="KW-1185">Reference proteome</keyword>
<dbReference type="FunFam" id="1.10.238.10:FF:000001">
    <property type="entry name" value="Calmodulin 1"/>
    <property type="match status" value="1"/>
</dbReference>
<name>A0A6A4W4Z9_AMPAM</name>
<dbReference type="PROSITE" id="PS00018">
    <property type="entry name" value="EF_HAND_1"/>
    <property type="match status" value="1"/>
</dbReference>
<feature type="domain" description="EF-hand" evidence="4">
    <location>
        <begin position="26"/>
        <end position="61"/>
    </location>
</feature>
<comment type="caution">
    <text evidence="5">The sequence shown here is derived from an EMBL/GenBank/DDBJ whole genome shotgun (WGS) entry which is preliminary data.</text>
</comment>
<dbReference type="PANTHER" id="PTHR23049">
    <property type="entry name" value="MYOSIN REGULATORY LIGHT CHAIN 2"/>
    <property type="match status" value="1"/>
</dbReference>
<evidence type="ECO:0000313" key="6">
    <source>
        <dbReference type="EMBL" id="KAF0309870.1"/>
    </source>
</evidence>
<reference evidence="5 7" key="1">
    <citation type="submission" date="2019-07" db="EMBL/GenBank/DDBJ databases">
        <title>Draft genome assembly of a fouling barnacle, Amphibalanus amphitrite (Darwin, 1854): The first reference genome for Thecostraca.</title>
        <authorList>
            <person name="Kim W."/>
        </authorList>
    </citation>
    <scope>NUCLEOTIDE SEQUENCE [LARGE SCALE GENOMIC DNA]</scope>
    <source>
        <strain evidence="5">SNU_AA5</strain>
        <tissue evidence="5">Soma without cirri and trophi</tissue>
    </source>
</reference>
<keyword evidence="2" id="KW-0106">Calcium</keyword>
<gene>
    <name evidence="5" type="primary">Mlc2_2</name>
    <name evidence="6" type="synonym">Mlc2_0</name>
    <name evidence="6" type="ORF">FJT64_019046</name>
    <name evidence="5" type="ORF">FJT64_026610</name>
</gene>
<dbReference type="SMART" id="SM00054">
    <property type="entry name" value="EFh"/>
    <property type="match status" value="3"/>
</dbReference>
<dbReference type="PROSITE" id="PS50222">
    <property type="entry name" value="EF_HAND_2"/>
    <property type="match status" value="2"/>
</dbReference>
<evidence type="ECO:0000256" key="2">
    <source>
        <dbReference type="ARBA" id="ARBA00022837"/>
    </source>
</evidence>
<proteinExistence type="predicted"/>